<dbReference type="EMBL" id="BGZK01000133">
    <property type="protein sequence ID" value="GBP21832.1"/>
    <property type="molecule type" value="Genomic_DNA"/>
</dbReference>
<dbReference type="AlphaFoldDB" id="A0A4C1U638"/>
<proteinExistence type="predicted"/>
<protein>
    <submittedName>
        <fullName evidence="1">Uncharacterized protein</fullName>
    </submittedName>
</protein>
<evidence type="ECO:0000313" key="2">
    <source>
        <dbReference type="Proteomes" id="UP000299102"/>
    </source>
</evidence>
<organism evidence="1 2">
    <name type="scientific">Eumeta variegata</name>
    <name type="common">Bagworm moth</name>
    <name type="synonym">Eumeta japonica</name>
    <dbReference type="NCBI Taxonomy" id="151549"/>
    <lineage>
        <taxon>Eukaryota</taxon>
        <taxon>Metazoa</taxon>
        <taxon>Ecdysozoa</taxon>
        <taxon>Arthropoda</taxon>
        <taxon>Hexapoda</taxon>
        <taxon>Insecta</taxon>
        <taxon>Pterygota</taxon>
        <taxon>Neoptera</taxon>
        <taxon>Endopterygota</taxon>
        <taxon>Lepidoptera</taxon>
        <taxon>Glossata</taxon>
        <taxon>Ditrysia</taxon>
        <taxon>Tineoidea</taxon>
        <taxon>Psychidae</taxon>
        <taxon>Oiketicinae</taxon>
        <taxon>Eumeta</taxon>
    </lineage>
</organism>
<dbReference type="Proteomes" id="UP000299102">
    <property type="component" value="Unassembled WGS sequence"/>
</dbReference>
<reference evidence="1 2" key="1">
    <citation type="journal article" date="2019" name="Commun. Biol.">
        <title>The bagworm genome reveals a unique fibroin gene that provides high tensile strength.</title>
        <authorList>
            <person name="Kono N."/>
            <person name="Nakamura H."/>
            <person name="Ohtoshi R."/>
            <person name="Tomita M."/>
            <person name="Numata K."/>
            <person name="Arakawa K."/>
        </authorList>
    </citation>
    <scope>NUCLEOTIDE SEQUENCE [LARGE SCALE GENOMIC DNA]</scope>
</reference>
<name>A0A4C1U638_EUMVA</name>
<comment type="caution">
    <text evidence="1">The sequence shown here is derived from an EMBL/GenBank/DDBJ whole genome shotgun (WGS) entry which is preliminary data.</text>
</comment>
<sequence>MNADLAFANSKDFEDSNVTLRNRPVKVSSLFHKSLDVIAMVATSVATKLGVALKECRRGRVSAERLGPVRRAETDQGAAASRPLVVRLSRRSRRDDLLAAVRVRCSLTTKWPGFFIKRHELESQPPDFPRRFEINFTVQRVHVTSNFQFRRNRDNTRGAIFAGSGGRPAAGRGAECDVIRYRKSRGAIVAQSSEAKT</sequence>
<gene>
    <name evidence="1" type="ORF">EVAR_6804_1</name>
</gene>
<evidence type="ECO:0000313" key="1">
    <source>
        <dbReference type="EMBL" id="GBP21832.1"/>
    </source>
</evidence>
<accession>A0A4C1U638</accession>
<keyword evidence="2" id="KW-1185">Reference proteome</keyword>